<protein>
    <submittedName>
        <fullName evidence="2">Uncharacterized protein</fullName>
    </submittedName>
</protein>
<reference evidence="2" key="1">
    <citation type="submission" date="2020-11" db="EMBL/GenBank/DDBJ databases">
        <authorList>
            <consortium name="DOE Joint Genome Institute"/>
            <person name="Ahrendt S."/>
            <person name="Riley R."/>
            <person name="Andreopoulos W."/>
            <person name="Labutti K."/>
            <person name="Pangilinan J."/>
            <person name="Ruiz-Duenas F.J."/>
            <person name="Barrasa J.M."/>
            <person name="Sanchez-Garcia M."/>
            <person name="Camarero S."/>
            <person name="Miyauchi S."/>
            <person name="Serrano A."/>
            <person name="Linde D."/>
            <person name="Babiker R."/>
            <person name="Drula E."/>
            <person name="Ayuso-Fernandez I."/>
            <person name="Pacheco R."/>
            <person name="Padilla G."/>
            <person name="Ferreira P."/>
            <person name="Barriuso J."/>
            <person name="Kellner H."/>
            <person name="Castanera R."/>
            <person name="Alfaro M."/>
            <person name="Ramirez L."/>
            <person name="Pisabarro A.G."/>
            <person name="Kuo A."/>
            <person name="Tritt A."/>
            <person name="Lipzen A."/>
            <person name="He G."/>
            <person name="Yan M."/>
            <person name="Ng V."/>
            <person name="Cullen D."/>
            <person name="Martin F."/>
            <person name="Rosso M.-N."/>
            <person name="Henrissat B."/>
            <person name="Hibbett D."/>
            <person name="Martinez A.T."/>
            <person name="Grigoriev I.V."/>
        </authorList>
    </citation>
    <scope>NUCLEOTIDE SEQUENCE</scope>
    <source>
        <strain evidence="2">ATCC 90797</strain>
    </source>
</reference>
<keyword evidence="3" id="KW-1185">Reference proteome</keyword>
<feature type="region of interest" description="Disordered" evidence="1">
    <location>
        <begin position="63"/>
        <end position="117"/>
    </location>
</feature>
<dbReference type="OrthoDB" id="426718at2759"/>
<organism evidence="2 3">
    <name type="scientific">Pleurotus eryngii</name>
    <name type="common">Boletus of the steppes</name>
    <dbReference type="NCBI Taxonomy" id="5323"/>
    <lineage>
        <taxon>Eukaryota</taxon>
        <taxon>Fungi</taxon>
        <taxon>Dikarya</taxon>
        <taxon>Basidiomycota</taxon>
        <taxon>Agaricomycotina</taxon>
        <taxon>Agaricomycetes</taxon>
        <taxon>Agaricomycetidae</taxon>
        <taxon>Agaricales</taxon>
        <taxon>Pleurotineae</taxon>
        <taxon>Pleurotaceae</taxon>
        <taxon>Pleurotus</taxon>
    </lineage>
</organism>
<evidence type="ECO:0000313" key="2">
    <source>
        <dbReference type="EMBL" id="KAF9490277.1"/>
    </source>
</evidence>
<proteinExistence type="predicted"/>
<accession>A0A9P5ZMT9</accession>
<dbReference type="EMBL" id="MU154646">
    <property type="protein sequence ID" value="KAF9490277.1"/>
    <property type="molecule type" value="Genomic_DNA"/>
</dbReference>
<sequence length="309" mass="34083">MSKMSDPSLDVSSFGIDKEMTDLELLTCSYTSVSNPRDTNLEAGVFAWLGSTASQQFNKDIVLMRPPNTSDDDMIKGNGRGGRGKGRGRRSGTDKHDEGEGGRRNEEKHTRMDAPSAPAFGSAIFTTVFVGRYRPRIRSPYNTPMIGPRSIVDKLPIRSLLLSDIQGHVIIDINISTNSNPNHKPRRQRPTIRSKPSSLCYRLVQPLFAFGRELQTVVPAFRGKVANLPGYVAIGQQRNNWFLVGGIKPHECFGRFAYSYSQAQKRSRGRIWGLFKGIKASAIQAVRKGRGTENVVDIVVTGHSTSGAC</sequence>
<name>A0A9P5ZMT9_PLEER</name>
<evidence type="ECO:0000313" key="3">
    <source>
        <dbReference type="Proteomes" id="UP000807025"/>
    </source>
</evidence>
<comment type="caution">
    <text evidence="2">The sequence shown here is derived from an EMBL/GenBank/DDBJ whole genome shotgun (WGS) entry which is preliminary data.</text>
</comment>
<dbReference type="AlphaFoldDB" id="A0A9P5ZMT9"/>
<dbReference type="Proteomes" id="UP000807025">
    <property type="component" value="Unassembled WGS sequence"/>
</dbReference>
<evidence type="ECO:0000256" key="1">
    <source>
        <dbReference type="SAM" id="MobiDB-lite"/>
    </source>
</evidence>
<gene>
    <name evidence="2" type="ORF">BDN71DRAFT_1434844</name>
</gene>
<feature type="compositionally biased region" description="Basic and acidic residues" evidence="1">
    <location>
        <begin position="91"/>
        <end position="112"/>
    </location>
</feature>